<evidence type="ECO:0000313" key="3">
    <source>
        <dbReference type="Proteomes" id="UP000054007"/>
    </source>
</evidence>
<feature type="compositionally biased region" description="Basic and acidic residues" evidence="1">
    <location>
        <begin position="234"/>
        <end position="265"/>
    </location>
</feature>
<name>A0A0D7BGK3_9AGAR</name>
<dbReference type="AlphaFoldDB" id="A0A0D7BGK3"/>
<protein>
    <submittedName>
        <fullName evidence="2">Uncharacterized protein</fullName>
    </submittedName>
</protein>
<reference evidence="2 3" key="1">
    <citation type="journal article" date="2015" name="Fungal Genet. Biol.">
        <title>Evolution of novel wood decay mechanisms in Agaricales revealed by the genome sequences of Fistulina hepatica and Cylindrobasidium torrendii.</title>
        <authorList>
            <person name="Floudas D."/>
            <person name="Held B.W."/>
            <person name="Riley R."/>
            <person name="Nagy L.G."/>
            <person name="Koehler G."/>
            <person name="Ransdell A.S."/>
            <person name="Younus H."/>
            <person name="Chow J."/>
            <person name="Chiniquy J."/>
            <person name="Lipzen A."/>
            <person name="Tritt A."/>
            <person name="Sun H."/>
            <person name="Haridas S."/>
            <person name="LaButti K."/>
            <person name="Ohm R.A."/>
            <person name="Kues U."/>
            <person name="Blanchette R.A."/>
            <person name="Grigoriev I.V."/>
            <person name="Minto R.E."/>
            <person name="Hibbett D.S."/>
        </authorList>
    </citation>
    <scope>NUCLEOTIDE SEQUENCE [LARGE SCALE GENOMIC DNA]</scope>
    <source>
        <strain evidence="2 3">FP15055 ss-10</strain>
    </source>
</reference>
<evidence type="ECO:0000256" key="1">
    <source>
        <dbReference type="SAM" id="MobiDB-lite"/>
    </source>
</evidence>
<accession>A0A0D7BGK3</accession>
<proteinExistence type="predicted"/>
<keyword evidence="3" id="KW-1185">Reference proteome</keyword>
<sequence length="278" mass="31689">MPPLCPQDCVSLSPTFVDPVSIEVYSHTARTMRDDFEFYAGLLPGEFTRISKMPIYHISLQPSLALAFSSFEIAFKAPDMVLKAVYDLYVSNSQCRLEDRTRFDSVEWPSISGSSLLLDEEIRIVYTKHPVTGEVTTHTHPFPHLPKFTISAAHPALLTLQATKFRLYNQCNPLDMLTQMFLMRSTYTPHPSFYKDWSAYWREDPAGSSASTAVSSMKRKALGNANIYHKRPRKSSDDVDAKKASPQRGQERRPVHDVRRTEKMHTSPRRSTCPLDSR</sequence>
<evidence type="ECO:0000313" key="2">
    <source>
        <dbReference type="EMBL" id="KIY69612.1"/>
    </source>
</evidence>
<dbReference type="Proteomes" id="UP000054007">
    <property type="component" value="Unassembled WGS sequence"/>
</dbReference>
<dbReference type="EMBL" id="KN880481">
    <property type="protein sequence ID" value="KIY69612.1"/>
    <property type="molecule type" value="Genomic_DNA"/>
</dbReference>
<organism evidence="2 3">
    <name type="scientific">Cylindrobasidium torrendii FP15055 ss-10</name>
    <dbReference type="NCBI Taxonomy" id="1314674"/>
    <lineage>
        <taxon>Eukaryota</taxon>
        <taxon>Fungi</taxon>
        <taxon>Dikarya</taxon>
        <taxon>Basidiomycota</taxon>
        <taxon>Agaricomycotina</taxon>
        <taxon>Agaricomycetes</taxon>
        <taxon>Agaricomycetidae</taxon>
        <taxon>Agaricales</taxon>
        <taxon>Marasmiineae</taxon>
        <taxon>Physalacriaceae</taxon>
        <taxon>Cylindrobasidium</taxon>
    </lineage>
</organism>
<feature type="region of interest" description="Disordered" evidence="1">
    <location>
        <begin position="222"/>
        <end position="278"/>
    </location>
</feature>
<gene>
    <name evidence="2" type="ORF">CYLTODRAFT_223873</name>
</gene>
<dbReference type="OrthoDB" id="2962802at2759"/>